<dbReference type="PROSITE" id="PS50902">
    <property type="entry name" value="FLAVODOXIN_LIKE"/>
    <property type="match status" value="1"/>
</dbReference>
<evidence type="ECO:0000256" key="2">
    <source>
        <dbReference type="SAM" id="SignalP"/>
    </source>
</evidence>
<reference evidence="4" key="1">
    <citation type="submission" date="2010-02" db="EMBL/GenBank/DDBJ databases">
        <title>Sequencing and annotation of the Blastocystis hominis genome.</title>
        <authorList>
            <person name="Wincker P."/>
        </authorList>
    </citation>
    <scope>NUCLEOTIDE SEQUENCE</scope>
    <source>
        <strain evidence="4">Singapore isolate B</strain>
    </source>
</reference>
<dbReference type="InterPro" id="IPR008254">
    <property type="entry name" value="Flavodoxin/NO_synth"/>
</dbReference>
<dbReference type="Pfam" id="PF00258">
    <property type="entry name" value="Flavodoxin_1"/>
    <property type="match status" value="1"/>
</dbReference>
<keyword evidence="1" id="KW-0285">Flavoprotein</keyword>
<dbReference type="GO" id="GO:0005829">
    <property type="term" value="C:cytosol"/>
    <property type="evidence" value="ECO:0007669"/>
    <property type="project" value="TreeGrafter"/>
</dbReference>
<dbReference type="Gene3D" id="3.40.50.360">
    <property type="match status" value="1"/>
</dbReference>
<evidence type="ECO:0000313" key="4">
    <source>
        <dbReference type="EMBL" id="CBK21632.2"/>
    </source>
</evidence>
<dbReference type="GO" id="GO:0050660">
    <property type="term" value="F:flavin adenine dinucleotide binding"/>
    <property type="evidence" value="ECO:0007669"/>
    <property type="project" value="TreeGrafter"/>
</dbReference>
<keyword evidence="2" id="KW-0732">Signal</keyword>
<dbReference type="Proteomes" id="UP000008312">
    <property type="component" value="Unassembled WGS sequence"/>
</dbReference>
<keyword evidence="5" id="KW-1185">Reference proteome</keyword>
<dbReference type="SUPFAM" id="SSF52218">
    <property type="entry name" value="Flavoproteins"/>
    <property type="match status" value="1"/>
</dbReference>
<dbReference type="GO" id="GO:0010181">
    <property type="term" value="F:FMN binding"/>
    <property type="evidence" value="ECO:0007669"/>
    <property type="project" value="InterPro"/>
</dbReference>
<dbReference type="GO" id="GO:0003958">
    <property type="term" value="F:NADPH-hemoprotein reductase activity"/>
    <property type="evidence" value="ECO:0007669"/>
    <property type="project" value="TreeGrafter"/>
</dbReference>
<organism evidence="4">
    <name type="scientific">Blastocystis hominis</name>
    <dbReference type="NCBI Taxonomy" id="12968"/>
    <lineage>
        <taxon>Eukaryota</taxon>
        <taxon>Sar</taxon>
        <taxon>Stramenopiles</taxon>
        <taxon>Bigyra</taxon>
        <taxon>Opalozoa</taxon>
        <taxon>Opalinata</taxon>
        <taxon>Blastocystidae</taxon>
        <taxon>Blastocystis</taxon>
    </lineage>
</organism>
<dbReference type="AlphaFoldDB" id="D8M0P3"/>
<dbReference type="GeneID" id="24922452"/>
<dbReference type="EMBL" id="FN668643">
    <property type="protein sequence ID" value="CBK21632.2"/>
    <property type="molecule type" value="Genomic_DNA"/>
</dbReference>
<dbReference type="PANTHER" id="PTHR19384:SF17">
    <property type="entry name" value="NADPH--CYTOCHROME P450 REDUCTASE"/>
    <property type="match status" value="1"/>
</dbReference>
<evidence type="ECO:0000259" key="3">
    <source>
        <dbReference type="PROSITE" id="PS50902"/>
    </source>
</evidence>
<dbReference type="InterPro" id="IPR029039">
    <property type="entry name" value="Flavoprotein-like_sf"/>
</dbReference>
<dbReference type="InParanoid" id="D8M0P3"/>
<evidence type="ECO:0000313" key="5">
    <source>
        <dbReference type="Proteomes" id="UP000008312"/>
    </source>
</evidence>
<feature type="chain" id="PRO_5003117675" description="Flavodoxin-like domain-containing protein" evidence="2">
    <location>
        <begin position="27"/>
        <end position="169"/>
    </location>
</feature>
<feature type="domain" description="Flavodoxin-like" evidence="3">
    <location>
        <begin position="27"/>
        <end position="163"/>
    </location>
</feature>
<proteinExistence type="predicted"/>
<sequence>MLGEKIQNTILFILLVLLERMPLPDMIYIYYGSEMGTGEGFAEDLGKFLTEKGIKNTVLDIDEFEESEIVEQPLCIFFFSTYGSSRAFFAWMKSNCGDPTVMAKVQYAMFGLGDHNYPHYQSASILADGLLQKMGARPIMELRKGDAAEDIDGDFQTWQNDLYQKLLTL</sequence>
<accession>D8M0P3</accession>
<dbReference type="RefSeq" id="XP_012895680.1">
    <property type="nucleotide sequence ID" value="XM_013040226.1"/>
</dbReference>
<evidence type="ECO:0000256" key="1">
    <source>
        <dbReference type="ARBA" id="ARBA00022630"/>
    </source>
</evidence>
<dbReference type="PANTHER" id="PTHR19384">
    <property type="entry name" value="NITRIC OXIDE SYNTHASE-RELATED"/>
    <property type="match status" value="1"/>
</dbReference>
<feature type="signal peptide" evidence="2">
    <location>
        <begin position="1"/>
        <end position="26"/>
    </location>
</feature>
<name>D8M0P3_BLAHO</name>
<dbReference type="OrthoDB" id="1856718at2759"/>
<dbReference type="InterPro" id="IPR001094">
    <property type="entry name" value="Flavdoxin-like"/>
</dbReference>
<dbReference type="PRINTS" id="PR00369">
    <property type="entry name" value="FLAVODOXIN"/>
</dbReference>
<gene>
    <name evidence="4" type="ORF">GSBLH_T00006327001</name>
</gene>
<protein>
    <recommendedName>
        <fullName evidence="3">Flavodoxin-like domain-containing protein</fullName>
    </recommendedName>
</protein>